<comment type="caution">
    <text evidence="6">The sequence shown here is derived from an EMBL/GenBank/DDBJ whole genome shotgun (WGS) entry which is preliminary data.</text>
</comment>
<sequence>MGDEPLRVLIVDDHAVYRAGLRAQFIAAGGVEVVGEASTADEAVLAARTLRPSLILMDLRLPRANGHEVTYQGVTAIKQIRHDHPEIVIVALTMYADDDQVAAALSAGANGFLVKERDDTDIMAKLLVAMDGTTVISGGVMARLRDVISTAQSTSFPFPALTPQQRTILEYIVAGLGNDPIAHRMCLSPKTIRNNTSLIFQKIGVCNRAELIAKARDAGVKPRL</sequence>
<dbReference type="InterPro" id="IPR000792">
    <property type="entry name" value="Tscrpt_reg_LuxR_C"/>
</dbReference>
<evidence type="ECO:0000313" key="7">
    <source>
        <dbReference type="Proteomes" id="UP001519332"/>
    </source>
</evidence>
<reference evidence="6 7" key="1">
    <citation type="submission" date="2021-03" db="EMBL/GenBank/DDBJ databases">
        <title>Sequencing the genomes of 1000 actinobacteria strains.</title>
        <authorList>
            <person name="Klenk H.-P."/>
        </authorList>
    </citation>
    <scope>NUCLEOTIDE SEQUENCE [LARGE SCALE GENOMIC DNA]</scope>
    <source>
        <strain evidence="6 7">DSM 46670</strain>
    </source>
</reference>
<feature type="domain" description="HTH luxR-type" evidence="4">
    <location>
        <begin position="154"/>
        <end position="219"/>
    </location>
</feature>
<dbReference type="RefSeq" id="WP_209644294.1">
    <property type="nucleotide sequence ID" value="NZ_JAGINW010000001.1"/>
</dbReference>
<evidence type="ECO:0000259" key="4">
    <source>
        <dbReference type="PROSITE" id="PS50043"/>
    </source>
</evidence>
<dbReference type="InterPro" id="IPR058245">
    <property type="entry name" value="NreC/VraR/RcsB-like_REC"/>
</dbReference>
<dbReference type="InterPro" id="IPR016032">
    <property type="entry name" value="Sig_transdc_resp-reg_C-effctor"/>
</dbReference>
<name>A0ABS4TSF1_9PSEU</name>
<dbReference type="GO" id="GO:0003677">
    <property type="term" value="F:DNA binding"/>
    <property type="evidence" value="ECO:0007669"/>
    <property type="project" value="UniProtKB-KW"/>
</dbReference>
<dbReference type="SUPFAM" id="SSF52172">
    <property type="entry name" value="CheY-like"/>
    <property type="match status" value="1"/>
</dbReference>
<dbReference type="SUPFAM" id="SSF46894">
    <property type="entry name" value="C-terminal effector domain of the bipartite response regulators"/>
    <property type="match status" value="1"/>
</dbReference>
<dbReference type="PRINTS" id="PR00038">
    <property type="entry name" value="HTHLUXR"/>
</dbReference>
<organism evidence="6 7">
    <name type="scientific">Kibdelosporangium banguiense</name>
    <dbReference type="NCBI Taxonomy" id="1365924"/>
    <lineage>
        <taxon>Bacteria</taxon>
        <taxon>Bacillati</taxon>
        <taxon>Actinomycetota</taxon>
        <taxon>Actinomycetes</taxon>
        <taxon>Pseudonocardiales</taxon>
        <taxon>Pseudonocardiaceae</taxon>
        <taxon>Kibdelosporangium</taxon>
    </lineage>
</organism>
<dbReference type="Pfam" id="PF00196">
    <property type="entry name" value="GerE"/>
    <property type="match status" value="1"/>
</dbReference>
<keyword evidence="7" id="KW-1185">Reference proteome</keyword>
<evidence type="ECO:0000256" key="1">
    <source>
        <dbReference type="ARBA" id="ARBA00022553"/>
    </source>
</evidence>
<dbReference type="SMART" id="SM00448">
    <property type="entry name" value="REC"/>
    <property type="match status" value="1"/>
</dbReference>
<gene>
    <name evidence="6" type="ORF">JOF56_007712</name>
</gene>
<dbReference type="PROSITE" id="PS50043">
    <property type="entry name" value="HTH_LUXR_2"/>
    <property type="match status" value="1"/>
</dbReference>
<dbReference type="CDD" id="cd17535">
    <property type="entry name" value="REC_NarL-like"/>
    <property type="match status" value="1"/>
</dbReference>
<feature type="domain" description="Response regulatory" evidence="5">
    <location>
        <begin position="7"/>
        <end position="130"/>
    </location>
</feature>
<accession>A0ABS4TSF1</accession>
<dbReference type="SMART" id="SM00421">
    <property type="entry name" value="HTH_LUXR"/>
    <property type="match status" value="1"/>
</dbReference>
<proteinExistence type="predicted"/>
<feature type="modified residue" description="4-aspartylphosphate" evidence="3">
    <location>
        <position position="58"/>
    </location>
</feature>
<dbReference type="Pfam" id="PF00072">
    <property type="entry name" value="Response_reg"/>
    <property type="match status" value="1"/>
</dbReference>
<dbReference type="PANTHER" id="PTHR43214">
    <property type="entry name" value="TWO-COMPONENT RESPONSE REGULATOR"/>
    <property type="match status" value="1"/>
</dbReference>
<dbReference type="Gene3D" id="3.40.50.2300">
    <property type="match status" value="1"/>
</dbReference>
<dbReference type="PROSITE" id="PS50110">
    <property type="entry name" value="RESPONSE_REGULATORY"/>
    <property type="match status" value="1"/>
</dbReference>
<dbReference type="InterPro" id="IPR011006">
    <property type="entry name" value="CheY-like_superfamily"/>
</dbReference>
<dbReference type="Proteomes" id="UP001519332">
    <property type="component" value="Unassembled WGS sequence"/>
</dbReference>
<evidence type="ECO:0000313" key="6">
    <source>
        <dbReference type="EMBL" id="MBP2327327.1"/>
    </source>
</evidence>
<dbReference type="InterPro" id="IPR001789">
    <property type="entry name" value="Sig_transdc_resp-reg_receiver"/>
</dbReference>
<keyword evidence="1 3" id="KW-0597">Phosphoprotein</keyword>
<keyword evidence="2 6" id="KW-0238">DNA-binding</keyword>
<dbReference type="EMBL" id="JAGINW010000001">
    <property type="protein sequence ID" value="MBP2327327.1"/>
    <property type="molecule type" value="Genomic_DNA"/>
</dbReference>
<evidence type="ECO:0000259" key="5">
    <source>
        <dbReference type="PROSITE" id="PS50110"/>
    </source>
</evidence>
<evidence type="ECO:0000256" key="3">
    <source>
        <dbReference type="PROSITE-ProRule" id="PRU00169"/>
    </source>
</evidence>
<protein>
    <submittedName>
        <fullName evidence="6">DNA-binding NarL/FixJ family response regulator</fullName>
    </submittedName>
</protein>
<dbReference type="CDD" id="cd06170">
    <property type="entry name" value="LuxR_C_like"/>
    <property type="match status" value="1"/>
</dbReference>
<dbReference type="InterPro" id="IPR039420">
    <property type="entry name" value="WalR-like"/>
</dbReference>
<dbReference type="PANTHER" id="PTHR43214:SF43">
    <property type="entry name" value="TWO-COMPONENT RESPONSE REGULATOR"/>
    <property type="match status" value="1"/>
</dbReference>
<evidence type="ECO:0000256" key="2">
    <source>
        <dbReference type="ARBA" id="ARBA00023125"/>
    </source>
</evidence>